<sequence>MQCWWFAVQCLARVFEHLPLSALEYGTVAYIFTIGYVYLITWDKPKDVCTPIAIRLRSYTKKHQGTKVIAAELEAREPDPVEKLAELCDGGYYTSDVGLHWDTMSWHVAGSFFVLYCAIFRVWHCFALDIYFPTDTERWLWRATAIVSATPAIFLLLAVRLARSDFRYAKQTPRALWSRGTATLNYLFGNIFAANLGCACGFLLLEMFIGFRRVPPGIFSIILSALVESFSTNSACSISSHTLPFLSIGLRDQQSPPTSAYNRFKEYTTVLLSGSLYCSSASNDSVDMNV</sequence>
<dbReference type="PANTHER" id="PTHR35043">
    <property type="entry name" value="TRANSCRIPTION FACTOR DOMAIN-CONTAINING PROTEIN"/>
    <property type="match status" value="1"/>
</dbReference>
<evidence type="ECO:0000256" key="1">
    <source>
        <dbReference type="SAM" id="Phobius"/>
    </source>
</evidence>
<evidence type="ECO:0000313" key="3">
    <source>
        <dbReference type="Proteomes" id="UP000250043"/>
    </source>
</evidence>
<keyword evidence="1" id="KW-1133">Transmembrane helix</keyword>
<dbReference type="EMBL" id="KV722725">
    <property type="protein sequence ID" value="OCH84098.1"/>
    <property type="molecule type" value="Genomic_DNA"/>
</dbReference>
<evidence type="ECO:0000313" key="2">
    <source>
        <dbReference type="EMBL" id="OCH84098.1"/>
    </source>
</evidence>
<feature type="transmembrane region" description="Helical" evidence="1">
    <location>
        <begin position="22"/>
        <end position="40"/>
    </location>
</feature>
<proteinExistence type="predicted"/>
<feature type="transmembrane region" description="Helical" evidence="1">
    <location>
        <begin position="113"/>
        <end position="133"/>
    </location>
</feature>
<organism evidence="2 3">
    <name type="scientific">Obba rivulosa</name>
    <dbReference type="NCBI Taxonomy" id="1052685"/>
    <lineage>
        <taxon>Eukaryota</taxon>
        <taxon>Fungi</taxon>
        <taxon>Dikarya</taxon>
        <taxon>Basidiomycota</taxon>
        <taxon>Agaricomycotina</taxon>
        <taxon>Agaricomycetes</taxon>
        <taxon>Polyporales</taxon>
        <taxon>Gelatoporiaceae</taxon>
        <taxon>Obba</taxon>
    </lineage>
</organism>
<name>A0A8E2AH63_9APHY</name>
<keyword evidence="1" id="KW-0472">Membrane</keyword>
<dbReference type="OrthoDB" id="2788011at2759"/>
<dbReference type="AlphaFoldDB" id="A0A8E2AH63"/>
<dbReference type="Proteomes" id="UP000250043">
    <property type="component" value="Unassembled WGS sequence"/>
</dbReference>
<feature type="transmembrane region" description="Helical" evidence="1">
    <location>
        <begin position="183"/>
        <end position="205"/>
    </location>
</feature>
<protein>
    <submittedName>
        <fullName evidence="2">Uncharacterized protein</fullName>
    </submittedName>
</protein>
<accession>A0A8E2AH63</accession>
<dbReference type="PANTHER" id="PTHR35043:SF7">
    <property type="entry name" value="TRANSCRIPTION FACTOR DOMAIN-CONTAINING PROTEIN"/>
    <property type="match status" value="1"/>
</dbReference>
<keyword evidence="1" id="KW-0812">Transmembrane</keyword>
<gene>
    <name evidence="2" type="ORF">OBBRIDRAFT_808493</name>
</gene>
<keyword evidence="3" id="KW-1185">Reference proteome</keyword>
<feature type="transmembrane region" description="Helical" evidence="1">
    <location>
        <begin position="139"/>
        <end position="162"/>
    </location>
</feature>
<reference evidence="2 3" key="1">
    <citation type="submission" date="2016-07" db="EMBL/GenBank/DDBJ databases">
        <title>Draft genome of the white-rot fungus Obba rivulosa 3A-2.</title>
        <authorList>
            <consortium name="DOE Joint Genome Institute"/>
            <person name="Miettinen O."/>
            <person name="Riley R."/>
            <person name="Acob R."/>
            <person name="Barry K."/>
            <person name="Cullen D."/>
            <person name="De Vries R."/>
            <person name="Hainaut M."/>
            <person name="Hatakka A."/>
            <person name="Henrissat B."/>
            <person name="Hilden K."/>
            <person name="Kuo R."/>
            <person name="Labutti K."/>
            <person name="Lipzen A."/>
            <person name="Makela M.R."/>
            <person name="Sandor L."/>
            <person name="Spatafora J.W."/>
            <person name="Grigoriev I.V."/>
            <person name="Hibbett D.S."/>
        </authorList>
    </citation>
    <scope>NUCLEOTIDE SEQUENCE [LARGE SCALE GENOMIC DNA]</scope>
    <source>
        <strain evidence="2 3">3A-2</strain>
    </source>
</reference>